<evidence type="ECO:0000313" key="7">
    <source>
        <dbReference type="EMBL" id="KAH7325759.1"/>
    </source>
</evidence>
<proteinExistence type="predicted"/>
<dbReference type="PROSITE" id="PS01360">
    <property type="entry name" value="ZF_MYND_1"/>
    <property type="match status" value="1"/>
</dbReference>
<feature type="domain" description="MYND-type" evidence="6">
    <location>
        <begin position="126"/>
        <end position="163"/>
    </location>
</feature>
<dbReference type="Proteomes" id="UP000813444">
    <property type="component" value="Unassembled WGS sequence"/>
</dbReference>
<evidence type="ECO:0000256" key="3">
    <source>
        <dbReference type="ARBA" id="ARBA00022833"/>
    </source>
</evidence>
<dbReference type="Gene3D" id="6.10.140.2220">
    <property type="match status" value="1"/>
</dbReference>
<dbReference type="PROSITE" id="PS50865">
    <property type="entry name" value="ZF_MYND_2"/>
    <property type="match status" value="1"/>
</dbReference>
<dbReference type="Pfam" id="PF01753">
    <property type="entry name" value="zf-MYND"/>
    <property type="match status" value="1"/>
</dbReference>
<organism evidence="7 8">
    <name type="scientific">Stachybotrys elegans</name>
    <dbReference type="NCBI Taxonomy" id="80388"/>
    <lineage>
        <taxon>Eukaryota</taxon>
        <taxon>Fungi</taxon>
        <taxon>Dikarya</taxon>
        <taxon>Ascomycota</taxon>
        <taxon>Pezizomycotina</taxon>
        <taxon>Sordariomycetes</taxon>
        <taxon>Hypocreomycetidae</taxon>
        <taxon>Hypocreales</taxon>
        <taxon>Stachybotryaceae</taxon>
        <taxon>Stachybotrys</taxon>
    </lineage>
</organism>
<gene>
    <name evidence="7" type="ORF">B0I35DRAFT_118151</name>
</gene>
<evidence type="ECO:0000313" key="8">
    <source>
        <dbReference type="Proteomes" id="UP000813444"/>
    </source>
</evidence>
<dbReference type="EMBL" id="JAGPNK010000002">
    <property type="protein sequence ID" value="KAH7325759.1"/>
    <property type="molecule type" value="Genomic_DNA"/>
</dbReference>
<dbReference type="SUPFAM" id="SSF144232">
    <property type="entry name" value="HIT/MYND zinc finger-like"/>
    <property type="match status" value="1"/>
</dbReference>
<dbReference type="GO" id="GO:0008270">
    <property type="term" value="F:zinc ion binding"/>
    <property type="evidence" value="ECO:0007669"/>
    <property type="project" value="UniProtKB-KW"/>
</dbReference>
<keyword evidence="3" id="KW-0862">Zinc</keyword>
<evidence type="ECO:0000256" key="5">
    <source>
        <dbReference type="SAM" id="MobiDB-lite"/>
    </source>
</evidence>
<evidence type="ECO:0000256" key="2">
    <source>
        <dbReference type="ARBA" id="ARBA00022771"/>
    </source>
</evidence>
<evidence type="ECO:0000259" key="6">
    <source>
        <dbReference type="PROSITE" id="PS50865"/>
    </source>
</evidence>
<keyword evidence="2 4" id="KW-0863">Zinc-finger</keyword>
<keyword evidence="8" id="KW-1185">Reference proteome</keyword>
<evidence type="ECO:0000256" key="1">
    <source>
        <dbReference type="ARBA" id="ARBA00022723"/>
    </source>
</evidence>
<dbReference type="AlphaFoldDB" id="A0A8K0WWD6"/>
<sequence>MAPPDFADQDAFPSLASLPTTEDSDEGLSGKWWLVVQIKERMTITKPTVVAADREGVDLAVTFEEAGVDESAWRKGRCLVIPQARRTVGKATGFVRVPEGQAGSVKTVPGGWDVLRRMGDVSDSTCAGCGGEGTSRCLGCGVVRYCGKECQVAGWTGGHKGECKGFKAIREIWGDEANE</sequence>
<keyword evidence="1" id="KW-0479">Metal-binding</keyword>
<accession>A0A8K0WWD6</accession>
<evidence type="ECO:0000256" key="4">
    <source>
        <dbReference type="PROSITE-ProRule" id="PRU00134"/>
    </source>
</evidence>
<comment type="caution">
    <text evidence="7">The sequence shown here is derived from an EMBL/GenBank/DDBJ whole genome shotgun (WGS) entry which is preliminary data.</text>
</comment>
<name>A0A8K0WWD6_9HYPO</name>
<protein>
    <recommendedName>
        <fullName evidence="6">MYND-type domain-containing protein</fullName>
    </recommendedName>
</protein>
<dbReference type="OrthoDB" id="5945798at2759"/>
<feature type="region of interest" description="Disordered" evidence="5">
    <location>
        <begin position="1"/>
        <end position="26"/>
    </location>
</feature>
<reference evidence="7" key="1">
    <citation type="journal article" date="2021" name="Nat. Commun.">
        <title>Genetic determinants of endophytism in the Arabidopsis root mycobiome.</title>
        <authorList>
            <person name="Mesny F."/>
            <person name="Miyauchi S."/>
            <person name="Thiergart T."/>
            <person name="Pickel B."/>
            <person name="Atanasova L."/>
            <person name="Karlsson M."/>
            <person name="Huettel B."/>
            <person name="Barry K.W."/>
            <person name="Haridas S."/>
            <person name="Chen C."/>
            <person name="Bauer D."/>
            <person name="Andreopoulos W."/>
            <person name="Pangilinan J."/>
            <person name="LaButti K."/>
            <person name="Riley R."/>
            <person name="Lipzen A."/>
            <person name="Clum A."/>
            <person name="Drula E."/>
            <person name="Henrissat B."/>
            <person name="Kohler A."/>
            <person name="Grigoriev I.V."/>
            <person name="Martin F.M."/>
            <person name="Hacquard S."/>
        </authorList>
    </citation>
    <scope>NUCLEOTIDE SEQUENCE</scope>
    <source>
        <strain evidence="7">MPI-CAGE-CH-0235</strain>
    </source>
</reference>
<dbReference type="InterPro" id="IPR002893">
    <property type="entry name" value="Znf_MYND"/>
</dbReference>